<keyword evidence="5" id="KW-0472">Membrane</keyword>
<sequence length="1245" mass="128623">MSPRPQWRSRALGAAAVSACCVLGSFSTAHAEPDDGPTFVDRGHHDIRVALQDGELVLGMDTDLTPLDSVVLADTLRGTVPASRDTGNTVSDTDYGLLGEEGDTYWYFPAAGRPHPDGGQALWPGFSLESLDTTRISAPVSMTLEGVSGPGEVYVGWPGAIQSTNLVWSTRQGLPDSAIPTHGHSHYEWAFSEQGVYCLNVTARTRLTSGSWVSANEQITVLVGDETPRDQVVPCGAGGEPPPVSPPEPAPAVESPGEALTLSSRLGALEVFLDGDELRTAVAVSPSAASLDVAHKDPGDTVYSSNTSWRGSWSVDGYRNLIPASGLDSSGFVWSTERLAPGALAEDSHLTVTMGRAEGPGTLTMTNALVTPPGEGFDSGEDSKDTYTLGPGFSDAFSRWTFSEAGVYCVPLTFSATLADGTPVSTDTTLTFAAGDGFDRAAVVPCSHGGGGGDGGGGGEPGPDEEVYVPNGSTNQAGAVVLNDGHVDVTSVLSDTGDLLTRVKDDTAPGAPTHRLPEETVLQLLPESRTVVPADERFSFLGDPDTPLWSVNQQQQQGLLWPGWSTEELPPGTLEGDVDWRIEGFHGPGELFLYQTGAFGEPEVLFDTSSGGRDSFSIPPGTHAHGTWAFTEEGVYCLDTVRGAALAGSGEVSHRSTLTIAVGTTPVTGVDPADCPSDEEPGRAPDPPPRPTALSPENGVVDVGWEAPATDGGSPVTGYTVTLQPVWGVPLTAEVDASSHSHRFEDVPVGSYRAQVGAVNAHGESEPSEASDYVQIEPPATAPVQPIDVRASAAGPDSLNVSWTLYSDGGSPVTSYTVIVSRDDEVVVTQDVSADQLSATVTGLDPSTAYSVVVTATNTVGTSPPSVAAEATTGGAEEEPVTVGRPAATAASGTSVNVSWDAVSPSGLSGYLVNVYREEDVTATADVPPEKTAVTVEGLETGTEYTVTVSAVVDGVPGKESERSDPVRTFSVPGAPRSVTARVSGEDTIDVSWEPAGDGGTPVTGYEVTLLADQTEEATVRVGGDGSSTSFPGLSPGPAYSAVVSATNSVGTSPRSEASASVTLPEPEPEPEPEPPGPPSEDDLTDPARGGVTVPRTAVVGTTITVGMEREHIGQEVENWLFSTPSSLGTATVGPEAGYRLAIPADVPVGRHRLAVTATDGRLIGWDDIVLTLSSGPEPSEPPPPGQESPPPANPGPDGDPPPRNEAKLPFTGSRLLGLLCAGVLLAVVGATALMLSRTRRRGEA</sequence>
<dbReference type="NCBIfam" id="NF038134">
    <property type="entry name" value="choice_anch_M"/>
    <property type="match status" value="2"/>
</dbReference>
<keyword evidence="3" id="KW-0624">Polysaccharide degradation</keyword>
<dbReference type="InterPro" id="IPR022435">
    <property type="entry name" value="Surface-anchored_actinobac"/>
</dbReference>
<gene>
    <name evidence="8" type="ORF">HGB44_22575</name>
</gene>
<organism evidence="8 9">
    <name type="scientific">Nocardiopsis alborubida</name>
    <dbReference type="NCBI Taxonomy" id="146802"/>
    <lineage>
        <taxon>Bacteria</taxon>
        <taxon>Bacillati</taxon>
        <taxon>Actinomycetota</taxon>
        <taxon>Actinomycetes</taxon>
        <taxon>Streptosporangiales</taxon>
        <taxon>Nocardiopsidaceae</taxon>
        <taxon>Nocardiopsis</taxon>
    </lineage>
</organism>
<evidence type="ECO:0000256" key="3">
    <source>
        <dbReference type="ARBA" id="ARBA00023326"/>
    </source>
</evidence>
<keyword evidence="1" id="KW-0677">Repeat</keyword>
<protein>
    <recommendedName>
        <fullName evidence="7">Fibronectin type-III domain-containing protein</fullName>
    </recommendedName>
</protein>
<dbReference type="PANTHER" id="PTHR13817:SF73">
    <property type="entry name" value="FIBRONECTIN TYPE-III DOMAIN-CONTAINING PROTEIN"/>
    <property type="match status" value="1"/>
</dbReference>
<keyword evidence="2" id="KW-0326">Glycosidase</keyword>
<evidence type="ECO:0000313" key="8">
    <source>
        <dbReference type="EMBL" id="NKZ00434.1"/>
    </source>
</evidence>
<feature type="domain" description="Fibronectin type-III" evidence="7">
    <location>
        <begin position="785"/>
        <end position="876"/>
    </location>
</feature>
<evidence type="ECO:0000256" key="6">
    <source>
        <dbReference type="SAM" id="SignalP"/>
    </source>
</evidence>
<dbReference type="AlphaFoldDB" id="A0A7X6RS95"/>
<dbReference type="PANTHER" id="PTHR13817">
    <property type="entry name" value="TITIN"/>
    <property type="match status" value="1"/>
</dbReference>
<feature type="domain" description="Fibronectin type-III" evidence="7">
    <location>
        <begin position="975"/>
        <end position="1067"/>
    </location>
</feature>
<dbReference type="GO" id="GO:0000272">
    <property type="term" value="P:polysaccharide catabolic process"/>
    <property type="evidence" value="ECO:0007669"/>
    <property type="project" value="UniProtKB-KW"/>
</dbReference>
<dbReference type="InterPro" id="IPR013783">
    <property type="entry name" value="Ig-like_fold"/>
</dbReference>
<evidence type="ECO:0000313" key="9">
    <source>
        <dbReference type="Proteomes" id="UP000553209"/>
    </source>
</evidence>
<feature type="domain" description="Fibronectin type-III" evidence="7">
    <location>
        <begin position="687"/>
        <end position="779"/>
    </location>
</feature>
<keyword evidence="2" id="KW-0378">Hydrolase</keyword>
<feature type="compositionally biased region" description="Pro residues" evidence="4">
    <location>
        <begin position="1179"/>
        <end position="1200"/>
    </location>
</feature>
<accession>A0A7X6RS95</accession>
<keyword evidence="9" id="KW-1185">Reference proteome</keyword>
<feature type="domain" description="Fibronectin type-III" evidence="7">
    <location>
        <begin position="882"/>
        <end position="972"/>
    </location>
</feature>
<evidence type="ECO:0000256" key="2">
    <source>
        <dbReference type="ARBA" id="ARBA00023295"/>
    </source>
</evidence>
<keyword evidence="5" id="KW-0812">Transmembrane</keyword>
<feature type="compositionally biased region" description="Pro residues" evidence="4">
    <location>
        <begin position="240"/>
        <end position="250"/>
    </location>
</feature>
<dbReference type="Proteomes" id="UP000553209">
    <property type="component" value="Unassembled WGS sequence"/>
</dbReference>
<evidence type="ECO:0000256" key="1">
    <source>
        <dbReference type="ARBA" id="ARBA00022737"/>
    </source>
</evidence>
<feature type="compositionally biased region" description="Polar residues" evidence="4">
    <location>
        <begin position="1046"/>
        <end position="1062"/>
    </location>
</feature>
<dbReference type="NCBIfam" id="TIGR03769">
    <property type="entry name" value="P_ac_wall_RPT"/>
    <property type="match status" value="1"/>
</dbReference>
<dbReference type="InterPro" id="IPR036116">
    <property type="entry name" value="FN3_sf"/>
</dbReference>
<proteinExistence type="predicted"/>
<dbReference type="InterPro" id="IPR003961">
    <property type="entry name" value="FN3_dom"/>
</dbReference>
<dbReference type="SMART" id="SM00060">
    <property type="entry name" value="FN3"/>
    <property type="match status" value="4"/>
</dbReference>
<evidence type="ECO:0000256" key="5">
    <source>
        <dbReference type="SAM" id="Phobius"/>
    </source>
</evidence>
<keyword evidence="3" id="KW-0119">Carbohydrate metabolism</keyword>
<dbReference type="Gene3D" id="2.60.40.10">
    <property type="entry name" value="Immunoglobulins"/>
    <property type="match status" value="4"/>
</dbReference>
<dbReference type="EMBL" id="JAAXPG010000023">
    <property type="protein sequence ID" value="NKZ00434.1"/>
    <property type="molecule type" value="Genomic_DNA"/>
</dbReference>
<feature type="region of interest" description="Disordered" evidence="4">
    <location>
        <begin position="1172"/>
        <end position="1210"/>
    </location>
</feature>
<dbReference type="RefSeq" id="WP_168444111.1">
    <property type="nucleotide sequence ID" value="NZ_JAAXPG010000023.1"/>
</dbReference>
<keyword evidence="6" id="KW-0732">Signal</keyword>
<dbReference type="Pfam" id="PF00041">
    <property type="entry name" value="fn3"/>
    <property type="match status" value="4"/>
</dbReference>
<dbReference type="CDD" id="cd00063">
    <property type="entry name" value="FN3"/>
    <property type="match status" value="4"/>
</dbReference>
<feature type="region of interest" description="Disordered" evidence="4">
    <location>
        <begin position="861"/>
        <end position="881"/>
    </location>
</feature>
<evidence type="ECO:0000259" key="7">
    <source>
        <dbReference type="PROSITE" id="PS50853"/>
    </source>
</evidence>
<reference evidence="8 9" key="1">
    <citation type="submission" date="2020-04" db="EMBL/GenBank/DDBJ databases">
        <title>MicrobeNet Type strains.</title>
        <authorList>
            <person name="Nicholson A.C."/>
        </authorList>
    </citation>
    <scope>NUCLEOTIDE SEQUENCE [LARGE SCALE GENOMIC DNA]</scope>
    <source>
        <strain evidence="8 9">ATCC 23612</strain>
    </source>
</reference>
<dbReference type="GO" id="GO:0016798">
    <property type="term" value="F:hydrolase activity, acting on glycosyl bonds"/>
    <property type="evidence" value="ECO:0007669"/>
    <property type="project" value="UniProtKB-KW"/>
</dbReference>
<feature type="chain" id="PRO_5031348009" description="Fibronectin type-III domain-containing protein" evidence="6">
    <location>
        <begin position="32"/>
        <end position="1245"/>
    </location>
</feature>
<evidence type="ECO:0000256" key="4">
    <source>
        <dbReference type="SAM" id="MobiDB-lite"/>
    </source>
</evidence>
<feature type="region of interest" description="Disordered" evidence="4">
    <location>
        <begin position="236"/>
        <end position="255"/>
    </location>
</feature>
<feature type="region of interest" description="Disordered" evidence="4">
    <location>
        <begin position="664"/>
        <end position="698"/>
    </location>
</feature>
<feature type="transmembrane region" description="Helical" evidence="5">
    <location>
        <begin position="1216"/>
        <end position="1236"/>
    </location>
</feature>
<dbReference type="SUPFAM" id="SSF49265">
    <property type="entry name" value="Fibronectin type III"/>
    <property type="match status" value="3"/>
</dbReference>
<keyword evidence="5" id="KW-1133">Transmembrane helix</keyword>
<dbReference type="PROSITE" id="PS50853">
    <property type="entry name" value="FN3"/>
    <property type="match status" value="4"/>
</dbReference>
<feature type="signal peptide" evidence="6">
    <location>
        <begin position="1"/>
        <end position="31"/>
    </location>
</feature>
<feature type="region of interest" description="Disordered" evidence="4">
    <location>
        <begin position="1046"/>
        <end position="1095"/>
    </location>
</feature>
<comment type="caution">
    <text evidence="8">The sequence shown here is derived from an EMBL/GenBank/DDBJ whole genome shotgun (WGS) entry which is preliminary data.</text>
</comment>
<dbReference type="InterPro" id="IPR050964">
    <property type="entry name" value="Striated_Muscle_Regulatory"/>
</dbReference>
<name>A0A7X6RS95_9ACTN</name>